<comment type="caution">
    <text evidence="1">The sequence shown here is derived from an EMBL/GenBank/DDBJ whole genome shotgun (WGS) entry which is preliminary data.</text>
</comment>
<accession>A0ABV6LRG4</accession>
<gene>
    <name evidence="1" type="ORF">ACFFGV_15560</name>
</gene>
<reference evidence="1 2" key="1">
    <citation type="submission" date="2024-09" db="EMBL/GenBank/DDBJ databases">
        <authorList>
            <person name="Sun Q."/>
            <person name="Mori K."/>
        </authorList>
    </citation>
    <scope>NUCLEOTIDE SEQUENCE [LARGE SCALE GENOMIC DNA]</scope>
    <source>
        <strain evidence="1 2">NCAIM B.02529</strain>
    </source>
</reference>
<protein>
    <submittedName>
        <fullName evidence="1">FbpB family small basic protein</fullName>
    </submittedName>
</protein>
<dbReference type="Proteomes" id="UP001589836">
    <property type="component" value="Unassembled WGS sequence"/>
</dbReference>
<organism evidence="1 2">
    <name type="scientific">Pontibacillus salicampi</name>
    <dbReference type="NCBI Taxonomy" id="1449801"/>
    <lineage>
        <taxon>Bacteria</taxon>
        <taxon>Bacillati</taxon>
        <taxon>Bacillota</taxon>
        <taxon>Bacilli</taxon>
        <taxon>Bacillales</taxon>
        <taxon>Bacillaceae</taxon>
        <taxon>Pontibacillus</taxon>
    </lineage>
</organism>
<dbReference type="Pfam" id="PF13040">
    <property type="entry name" value="Fur_reg_FbpB"/>
    <property type="match status" value="1"/>
</dbReference>
<keyword evidence="2" id="KW-1185">Reference proteome</keyword>
<evidence type="ECO:0000313" key="2">
    <source>
        <dbReference type="Proteomes" id="UP001589836"/>
    </source>
</evidence>
<name>A0ABV6LRG4_9BACI</name>
<evidence type="ECO:0000313" key="1">
    <source>
        <dbReference type="EMBL" id="MFC0524996.1"/>
    </source>
</evidence>
<dbReference type="EMBL" id="JBHLTP010000012">
    <property type="protein sequence ID" value="MFC0524996.1"/>
    <property type="molecule type" value="Genomic_DNA"/>
</dbReference>
<sequence length="44" mass="5358">MSRKKKPTFEELIQLNRQAIIEDEDLINQIEEKIDQRMNDTLNR</sequence>
<proteinExistence type="predicted"/>
<dbReference type="InterPro" id="IPR025004">
    <property type="entry name" value="SenN/SenS"/>
</dbReference>
<dbReference type="RefSeq" id="WP_377349657.1">
    <property type="nucleotide sequence ID" value="NZ_JBHLTP010000012.1"/>
</dbReference>